<feature type="domain" description="Exonuclease" evidence="2">
    <location>
        <begin position="48"/>
        <end position="196"/>
    </location>
</feature>
<dbReference type="SUPFAM" id="SSF53098">
    <property type="entry name" value="Ribonuclease H-like"/>
    <property type="match status" value="1"/>
</dbReference>
<dbReference type="Pfam" id="PF00929">
    <property type="entry name" value="RNase_T"/>
    <property type="match status" value="1"/>
</dbReference>
<comment type="caution">
    <text evidence="3">The sequence shown here is derived from an EMBL/GenBank/DDBJ whole genome shotgun (WGS) entry which is preliminary data.</text>
</comment>
<name>A0A927U857_9FIRM</name>
<evidence type="ECO:0000259" key="2">
    <source>
        <dbReference type="Pfam" id="PF00929"/>
    </source>
</evidence>
<dbReference type="AlphaFoldDB" id="A0A927U857"/>
<evidence type="ECO:0000256" key="1">
    <source>
        <dbReference type="SAM" id="MobiDB-lite"/>
    </source>
</evidence>
<evidence type="ECO:0000313" key="4">
    <source>
        <dbReference type="Proteomes" id="UP000766246"/>
    </source>
</evidence>
<feature type="region of interest" description="Disordered" evidence="1">
    <location>
        <begin position="1"/>
        <end position="20"/>
    </location>
</feature>
<proteinExistence type="predicted"/>
<sequence length="297" mass="33913">MLATVNNSNKKIKGPSQTAPAGYKGKNQAFLDAEYLSARYKKSSIEDVISVGVIITNPAHEELDRFYSTVRLRPGHKLPPLITELTGLTNEDLEFAPDYEDVMTELITMIRKYQVGKICVWGGDKNSFQRDFESRNLEKPLKRSVGKFISTFENIQKEVSLDVTDGLDANLSLADMKTICGLGGYVEHNALSDAEDMLNCIRIIEQDEMRYDGKKAAEYKKFRGEYVKNRSFDDFEEDRDYIIDSEIGEQFLEEIISRGFENDPKTKAFMDDLKFLLGKDNVYMGTFSEMMEEKSEN</sequence>
<dbReference type="EMBL" id="SVER01000024">
    <property type="protein sequence ID" value="MBE5920111.1"/>
    <property type="molecule type" value="Genomic_DNA"/>
</dbReference>
<dbReference type="Proteomes" id="UP000766246">
    <property type="component" value="Unassembled WGS sequence"/>
</dbReference>
<protein>
    <recommendedName>
        <fullName evidence="2">Exonuclease domain-containing protein</fullName>
    </recommendedName>
</protein>
<organism evidence="3 4">
    <name type="scientific">Pseudobutyrivibrio ruminis</name>
    <dbReference type="NCBI Taxonomy" id="46206"/>
    <lineage>
        <taxon>Bacteria</taxon>
        <taxon>Bacillati</taxon>
        <taxon>Bacillota</taxon>
        <taxon>Clostridia</taxon>
        <taxon>Lachnospirales</taxon>
        <taxon>Lachnospiraceae</taxon>
        <taxon>Pseudobutyrivibrio</taxon>
    </lineage>
</organism>
<dbReference type="InterPro" id="IPR036397">
    <property type="entry name" value="RNaseH_sf"/>
</dbReference>
<reference evidence="3" key="1">
    <citation type="submission" date="2019-04" db="EMBL/GenBank/DDBJ databases">
        <title>Evolution of Biomass-Degrading Anaerobic Consortia Revealed by Metagenomics.</title>
        <authorList>
            <person name="Peng X."/>
        </authorList>
    </citation>
    <scope>NUCLEOTIDE SEQUENCE</scope>
    <source>
        <strain evidence="3">SIG311</strain>
    </source>
</reference>
<accession>A0A927U857</accession>
<dbReference type="InterPro" id="IPR013520">
    <property type="entry name" value="Ribonucl_H"/>
</dbReference>
<evidence type="ECO:0000313" key="3">
    <source>
        <dbReference type="EMBL" id="MBE5920111.1"/>
    </source>
</evidence>
<dbReference type="Gene3D" id="3.30.420.10">
    <property type="entry name" value="Ribonuclease H-like superfamily/Ribonuclease H"/>
    <property type="match status" value="1"/>
</dbReference>
<dbReference type="InterPro" id="IPR012337">
    <property type="entry name" value="RNaseH-like_sf"/>
</dbReference>
<dbReference type="GO" id="GO:0003676">
    <property type="term" value="F:nucleic acid binding"/>
    <property type="evidence" value="ECO:0007669"/>
    <property type="project" value="InterPro"/>
</dbReference>
<dbReference type="GO" id="GO:0004527">
    <property type="term" value="F:exonuclease activity"/>
    <property type="evidence" value="ECO:0007669"/>
    <property type="project" value="UniProtKB-ARBA"/>
</dbReference>
<gene>
    <name evidence="3" type="ORF">E7272_09740</name>
</gene>
<feature type="compositionally biased region" description="Polar residues" evidence="1">
    <location>
        <begin position="1"/>
        <end position="19"/>
    </location>
</feature>